<dbReference type="InterPro" id="IPR004148">
    <property type="entry name" value="BAR_dom"/>
</dbReference>
<dbReference type="InterPro" id="IPR027267">
    <property type="entry name" value="AH/BAR_dom_sf"/>
</dbReference>
<evidence type="ECO:0000259" key="5">
    <source>
        <dbReference type="PROSITE" id="PS51021"/>
    </source>
</evidence>
<gene>
    <name evidence="7" type="primary">LOC106808061</name>
</gene>
<protein>
    <submittedName>
        <fullName evidence="7">Bridging integrator 2-like</fullName>
    </submittedName>
</protein>
<accession>A0ABM1E1N4</accession>
<feature type="compositionally biased region" description="Basic residues" evidence="4">
    <location>
        <begin position="12"/>
        <end position="22"/>
    </location>
</feature>
<feature type="compositionally biased region" description="Low complexity" evidence="4">
    <location>
        <begin position="263"/>
        <end position="272"/>
    </location>
</feature>
<feature type="region of interest" description="Disordered" evidence="4">
    <location>
        <begin position="252"/>
        <end position="272"/>
    </location>
</feature>
<dbReference type="Gene3D" id="1.10.287.950">
    <property type="entry name" value="Methyl-accepting chemotaxis protein"/>
    <property type="match status" value="1"/>
</dbReference>
<dbReference type="Gene3D" id="1.20.1270.60">
    <property type="entry name" value="Arfaptin homology (AH) domain/BAR domain"/>
    <property type="match status" value="1"/>
</dbReference>
<dbReference type="RefSeq" id="XP_014666105.1">
    <property type="nucleotide sequence ID" value="XM_014810619.1"/>
</dbReference>
<dbReference type="Gene3D" id="2.30.30.40">
    <property type="entry name" value="SH3 Domains"/>
    <property type="match status" value="1"/>
</dbReference>
<evidence type="ECO:0000313" key="7">
    <source>
        <dbReference type="RefSeq" id="XP_014666105.1"/>
    </source>
</evidence>
<dbReference type="PRINTS" id="PR01251">
    <property type="entry name" value="AMPHIPHYSIN"/>
</dbReference>
<feature type="region of interest" description="Disordered" evidence="4">
    <location>
        <begin position="298"/>
        <end position="351"/>
    </location>
</feature>
<evidence type="ECO:0000256" key="4">
    <source>
        <dbReference type="SAM" id="MobiDB-lite"/>
    </source>
</evidence>
<dbReference type="Proteomes" id="UP000695022">
    <property type="component" value="Unplaced"/>
</dbReference>
<keyword evidence="6" id="KW-1185">Reference proteome</keyword>
<dbReference type="GeneID" id="106808061"/>
<feature type="domain" description="BAR" evidence="5">
    <location>
        <begin position="29"/>
        <end position="245"/>
    </location>
</feature>
<feature type="compositionally biased region" description="Polar residues" evidence="4">
    <location>
        <begin position="498"/>
        <end position="509"/>
    </location>
</feature>
<dbReference type="PANTHER" id="PTHR46514">
    <property type="entry name" value="AMPHIPHYSIN"/>
    <property type="match status" value="1"/>
</dbReference>
<feature type="compositionally biased region" description="Polar residues" evidence="4">
    <location>
        <begin position="320"/>
        <end position="329"/>
    </location>
</feature>
<dbReference type="InterPro" id="IPR003005">
    <property type="entry name" value="Amphiphysin"/>
</dbReference>
<evidence type="ECO:0000256" key="3">
    <source>
        <dbReference type="SAM" id="Coils"/>
    </source>
</evidence>
<sequence length="662" mass="73428">MEEANVHSTPGKSRKTVLQRKASRAKEKLFQTLGKADKTRDEGFETYVGNFAKQQASANNLSKEIRRYVSSVKAMEMSAKSLYDALAEVHEPEWVEHNVIEEASQKSLEIWVDYMKTLQDSVVEPMTQYQAKFTDVRQRIDKRGRKLVDFDSARHHFNSLQHSKRQDDYKILKSHSELLEAKDLFDDINSTMYEQLPELYDSRIQTYVQLFQAIFNADTALHGQSAQLVQTLHQALGKLQVETAEGTYNCPRFEPVLPPTPTTPLSRATTPASTLRTPVLVGNSNKTPDAAIGVYDVARPANGPENNGPSTSVGIPDSPKTLTLTSNGHDGQAVNGRQSPKREDESGEVAVTNEDVKAVESHPPADAPVCNDSAAEVAAVKPENEEEKEKVDVGESLEESITATLMATSLTDDKKAADDDTPAEEQQGAVVNVAMTPENAEVAVSVNQVEQPPQMAAPTQNTEQAAAAENVKEDVKPHDGVKMDVWQETTEVTHGDTHQSTQVTETTSVMKAEEGVSMTQETREVITKVITNTEDLGEKVAEKAEEKVEEVTQKVDDITQKVDDVTQKVEEVMQKVDDVTQKVEEVMQKVDDVTQKVEEVTQKVEDVTQKKVDDEYVPPGTLYTKEDKQTKRVLQDEGWLMGVVKSSRKKGVFPENFTSKKV</sequence>
<feature type="region of interest" description="Disordered" evidence="4">
    <location>
        <begin position="1"/>
        <end position="22"/>
    </location>
</feature>
<dbReference type="SMART" id="SM00721">
    <property type="entry name" value="BAR"/>
    <property type="match status" value="1"/>
</dbReference>
<dbReference type="PROSITE" id="PS51021">
    <property type="entry name" value="BAR"/>
    <property type="match status" value="1"/>
</dbReference>
<proteinExistence type="predicted"/>
<dbReference type="SUPFAM" id="SSF103657">
    <property type="entry name" value="BAR/IMD domain-like"/>
    <property type="match status" value="1"/>
</dbReference>
<evidence type="ECO:0000256" key="1">
    <source>
        <dbReference type="ARBA" id="ARBA00004496"/>
    </source>
</evidence>
<feature type="compositionally biased region" description="Polar residues" evidence="4">
    <location>
        <begin position="1"/>
        <end position="11"/>
    </location>
</feature>
<organism evidence="6 7">
    <name type="scientific">Priapulus caudatus</name>
    <name type="common">Priapulid worm</name>
    <dbReference type="NCBI Taxonomy" id="37621"/>
    <lineage>
        <taxon>Eukaryota</taxon>
        <taxon>Metazoa</taxon>
        <taxon>Ecdysozoa</taxon>
        <taxon>Scalidophora</taxon>
        <taxon>Priapulida</taxon>
        <taxon>Priapulimorpha</taxon>
        <taxon>Priapulimorphida</taxon>
        <taxon>Priapulidae</taxon>
        <taxon>Priapulus</taxon>
    </lineage>
</organism>
<reference evidence="7" key="1">
    <citation type="submission" date="2025-08" db="UniProtKB">
        <authorList>
            <consortium name="RefSeq"/>
        </authorList>
    </citation>
    <scope>IDENTIFICATION</scope>
</reference>
<comment type="subcellular location">
    <subcellularLocation>
        <location evidence="1">Cytoplasm</location>
    </subcellularLocation>
</comment>
<keyword evidence="3" id="KW-0175">Coiled coil</keyword>
<keyword evidence="2" id="KW-0963">Cytoplasm</keyword>
<dbReference type="PANTHER" id="PTHR46514:SF3">
    <property type="entry name" value="AMPHIPHYSIN"/>
    <property type="match status" value="1"/>
</dbReference>
<feature type="compositionally biased region" description="Polar residues" evidence="4">
    <location>
        <begin position="304"/>
        <end position="313"/>
    </location>
</feature>
<evidence type="ECO:0000313" key="6">
    <source>
        <dbReference type="Proteomes" id="UP000695022"/>
    </source>
</evidence>
<evidence type="ECO:0000256" key="2">
    <source>
        <dbReference type="ARBA" id="ARBA00022490"/>
    </source>
</evidence>
<dbReference type="Pfam" id="PF03114">
    <property type="entry name" value="BAR"/>
    <property type="match status" value="1"/>
</dbReference>
<feature type="coiled-coil region" evidence="3">
    <location>
        <begin position="541"/>
        <end position="610"/>
    </location>
</feature>
<feature type="region of interest" description="Disordered" evidence="4">
    <location>
        <begin position="452"/>
        <end position="521"/>
    </location>
</feature>
<feature type="compositionally biased region" description="Polar residues" evidence="4">
    <location>
        <begin position="452"/>
        <end position="464"/>
    </location>
</feature>
<feature type="compositionally biased region" description="Basic and acidic residues" evidence="4">
    <location>
        <begin position="470"/>
        <end position="482"/>
    </location>
</feature>
<name>A0ABM1E1N4_PRICU</name>